<name>A0A837G4C9_9VIBR</name>
<sequence>MGLYLVTGAAGFIGAAIAKKLISDGHRVVTIDNLSTGCVSVIPEGCEFYEGDCQDPDIYKAIPQEKYDAIYHIAGQSSGEVSFDEPCYDLRTNAESTLVMLKFCLSNGCDRFLYASTVSVYGEQPDLPVTEDSHTCPQSFYGVGKLASEHYLKIYQSYGINSTSFRLFNVYGPGQNLENMRQGMVSIYLSQMINSGHIHVKGSADRFRDLVYIDDVVNIFTTSEARSSTYGQIFNVGTGIKTTVKDLIGYLIDKYEQPVTVEYSGSTSGDVHGIYADNQKLNSVLDMEYTSLTSGLDSMLHWALKRAE</sequence>
<dbReference type="SUPFAM" id="SSF51735">
    <property type="entry name" value="NAD(P)-binding Rossmann-fold domains"/>
    <property type="match status" value="1"/>
</dbReference>
<dbReference type="InterPro" id="IPR036291">
    <property type="entry name" value="NAD(P)-bd_dom_sf"/>
</dbReference>
<comment type="pathway">
    <text evidence="1">Bacterial outer membrane biogenesis; LPS O-antigen biosynthesis.</text>
</comment>
<evidence type="ECO:0000313" key="3">
    <source>
        <dbReference type="EMBL" id="KJY69647.1"/>
    </source>
</evidence>
<evidence type="ECO:0000256" key="2">
    <source>
        <dbReference type="ARBA" id="ARBA00007637"/>
    </source>
</evidence>
<protein>
    <submittedName>
        <fullName evidence="3">Uncharacterized protein</fullName>
    </submittedName>
</protein>
<proteinExistence type="inferred from homology"/>
<dbReference type="Pfam" id="PF01370">
    <property type="entry name" value="Epimerase"/>
    <property type="match status" value="1"/>
</dbReference>
<reference evidence="3" key="1">
    <citation type="journal article" date="2015" name="BMC Genomics">
        <title>Genome mining reveals unlocked bioactive potential of marine Gram-negative bacteria.</title>
        <authorList>
            <person name="Machado H."/>
            <person name="Sonnenschein E.C."/>
            <person name="Melchiorsen J."/>
            <person name="Gram L."/>
        </authorList>
    </citation>
    <scope>NUCLEOTIDE SEQUENCE</scope>
    <source>
        <strain evidence="3">S2052</strain>
    </source>
</reference>
<dbReference type="RefSeq" id="WP_045986787.1">
    <property type="nucleotide sequence ID" value="NZ_CP063051.1"/>
</dbReference>
<dbReference type="EMBL" id="JXXR01000019">
    <property type="protein sequence ID" value="KJY69647.1"/>
    <property type="molecule type" value="Genomic_DNA"/>
</dbReference>
<gene>
    <name evidence="3" type="ORF">TW71_17705</name>
</gene>
<dbReference type="Gene3D" id="3.40.50.720">
    <property type="entry name" value="NAD(P)-binding Rossmann-like Domain"/>
    <property type="match status" value="1"/>
</dbReference>
<dbReference type="AlphaFoldDB" id="A0A837G4C9"/>
<comment type="similarity">
    <text evidence="2">Belongs to the NAD(P)-dependent epimerase/dehydratase family.</text>
</comment>
<accession>A0A837G4C9</accession>
<evidence type="ECO:0000256" key="1">
    <source>
        <dbReference type="ARBA" id="ARBA00005125"/>
    </source>
</evidence>
<dbReference type="InterPro" id="IPR001509">
    <property type="entry name" value="Epimerase_deHydtase"/>
</dbReference>
<dbReference type="PANTHER" id="PTHR43000">
    <property type="entry name" value="DTDP-D-GLUCOSE 4,6-DEHYDRATASE-RELATED"/>
    <property type="match status" value="1"/>
</dbReference>
<organism evidence="3">
    <name type="scientific">Vibrio coralliilyticus</name>
    <dbReference type="NCBI Taxonomy" id="190893"/>
    <lineage>
        <taxon>Bacteria</taxon>
        <taxon>Pseudomonadati</taxon>
        <taxon>Pseudomonadota</taxon>
        <taxon>Gammaproteobacteria</taxon>
        <taxon>Vibrionales</taxon>
        <taxon>Vibrionaceae</taxon>
        <taxon>Vibrio</taxon>
    </lineage>
</organism>
<comment type="caution">
    <text evidence="3">The sequence shown here is derived from an EMBL/GenBank/DDBJ whole genome shotgun (WGS) entry which is preliminary data.</text>
</comment>
<dbReference type="Gene3D" id="3.90.25.10">
    <property type="entry name" value="UDP-galactose 4-epimerase, domain 1"/>
    <property type="match status" value="1"/>
</dbReference>